<protein>
    <submittedName>
        <fullName evidence="1">CRISPR associated protein Cas6</fullName>
    </submittedName>
</protein>
<dbReference type="AlphaFoldDB" id="A0A212LZX7"/>
<organism evidence="1">
    <name type="scientific">uncultured Sporomusa sp</name>
    <dbReference type="NCBI Taxonomy" id="307249"/>
    <lineage>
        <taxon>Bacteria</taxon>
        <taxon>Bacillati</taxon>
        <taxon>Bacillota</taxon>
        <taxon>Negativicutes</taxon>
        <taxon>Selenomonadales</taxon>
        <taxon>Sporomusaceae</taxon>
        <taxon>Sporomusa</taxon>
        <taxon>environmental samples</taxon>
    </lineage>
</organism>
<name>A0A212LZX7_9FIRM</name>
<gene>
    <name evidence="1" type="ORF">KL86SPO_70002</name>
</gene>
<dbReference type="Gene3D" id="3.30.70.1900">
    <property type="match status" value="1"/>
</dbReference>
<dbReference type="EMBL" id="FMJE01000007">
    <property type="protein sequence ID" value="SCM83144.1"/>
    <property type="molecule type" value="Genomic_DNA"/>
</dbReference>
<reference evidence="1" key="1">
    <citation type="submission" date="2016-08" db="EMBL/GenBank/DDBJ databases">
        <authorList>
            <person name="Seilhamer J.J."/>
        </authorList>
    </citation>
    <scope>NUCLEOTIDE SEQUENCE</scope>
    <source>
        <strain evidence="1">86</strain>
    </source>
</reference>
<evidence type="ECO:0000313" key="1">
    <source>
        <dbReference type="EMBL" id="SCM83144.1"/>
    </source>
</evidence>
<proteinExistence type="predicted"/>
<dbReference type="RefSeq" id="WP_288185642.1">
    <property type="nucleotide sequence ID" value="NZ_LT608335.1"/>
</dbReference>
<sequence length="225" mass="25673">MLYHELIVTIHLQTDLPATKGYEYLSRVISSAMLNDTELKELHGKRVLKGYSFCNLYPREADKVYKQGRVYLFHIRAFELDLLLKLKYLLPQLKAGIIATEIRNFAYRPIVRLKSLTPAVATVDNRSWTQNNGLKLLMERIQVNALKKYRAFIAEMDEPPENFIESIQLINDKPIKIPYKANSFLGHKLIIGVKSDLVSQQLAFAAIGAGLLEKNAIGLGYCVYE</sequence>
<accession>A0A212LZX7</accession>